<dbReference type="Proteomes" id="UP000023152">
    <property type="component" value="Unassembled WGS sequence"/>
</dbReference>
<dbReference type="InterPro" id="IPR036322">
    <property type="entry name" value="WD40_repeat_dom_sf"/>
</dbReference>
<name>X6NFM4_RETFI</name>
<evidence type="ECO:0000313" key="4">
    <source>
        <dbReference type="EMBL" id="ETO24698.1"/>
    </source>
</evidence>
<keyword evidence="5" id="KW-1185">Reference proteome</keyword>
<evidence type="ECO:0000256" key="1">
    <source>
        <dbReference type="ARBA" id="ARBA00022574"/>
    </source>
</evidence>
<dbReference type="EMBL" id="ASPP01009031">
    <property type="protein sequence ID" value="ETO24698.1"/>
    <property type="molecule type" value="Genomic_DNA"/>
</dbReference>
<comment type="caution">
    <text evidence="4">The sequence shown here is derived from an EMBL/GenBank/DDBJ whole genome shotgun (WGS) entry which is preliminary data.</text>
</comment>
<dbReference type="PROSITE" id="PS50082">
    <property type="entry name" value="WD_REPEATS_2"/>
    <property type="match status" value="1"/>
</dbReference>
<gene>
    <name evidence="4" type="ORF">RFI_12459</name>
</gene>
<dbReference type="Gene3D" id="2.130.10.10">
    <property type="entry name" value="YVTN repeat-like/Quinoprotein amine dehydrogenase"/>
    <property type="match status" value="1"/>
</dbReference>
<dbReference type="InterPro" id="IPR015943">
    <property type="entry name" value="WD40/YVTN_repeat-like_dom_sf"/>
</dbReference>
<accession>X6NFM4</accession>
<feature type="non-terminal residue" evidence="4">
    <location>
        <position position="1"/>
    </location>
</feature>
<evidence type="ECO:0000256" key="3">
    <source>
        <dbReference type="PROSITE-ProRule" id="PRU00221"/>
    </source>
</evidence>
<dbReference type="SUPFAM" id="SSF50978">
    <property type="entry name" value="WD40 repeat-like"/>
    <property type="match status" value="1"/>
</dbReference>
<keyword evidence="1 3" id="KW-0853">WD repeat</keyword>
<keyword evidence="2" id="KW-0677">Repeat</keyword>
<dbReference type="InterPro" id="IPR001680">
    <property type="entry name" value="WD40_rpt"/>
</dbReference>
<proteinExistence type="predicted"/>
<dbReference type="InterPro" id="IPR019775">
    <property type="entry name" value="WD40_repeat_CS"/>
</dbReference>
<evidence type="ECO:0000313" key="5">
    <source>
        <dbReference type="Proteomes" id="UP000023152"/>
    </source>
</evidence>
<organism evidence="4 5">
    <name type="scientific">Reticulomyxa filosa</name>
    <dbReference type="NCBI Taxonomy" id="46433"/>
    <lineage>
        <taxon>Eukaryota</taxon>
        <taxon>Sar</taxon>
        <taxon>Rhizaria</taxon>
        <taxon>Retaria</taxon>
        <taxon>Foraminifera</taxon>
        <taxon>Monothalamids</taxon>
        <taxon>Reticulomyxidae</taxon>
        <taxon>Reticulomyxa</taxon>
    </lineage>
</organism>
<protein>
    <submittedName>
        <fullName evidence="4">Uncharacterized protein</fullName>
    </submittedName>
</protein>
<dbReference type="PROSITE" id="PS00678">
    <property type="entry name" value="WD_REPEATS_1"/>
    <property type="match status" value="1"/>
</dbReference>
<reference evidence="4 5" key="1">
    <citation type="journal article" date="2013" name="Curr. Biol.">
        <title>The Genome of the Foraminiferan Reticulomyxa filosa.</title>
        <authorList>
            <person name="Glockner G."/>
            <person name="Hulsmann N."/>
            <person name="Schleicher M."/>
            <person name="Noegel A.A."/>
            <person name="Eichinger L."/>
            <person name="Gallinger C."/>
            <person name="Pawlowski J."/>
            <person name="Sierra R."/>
            <person name="Euteneuer U."/>
            <person name="Pillet L."/>
            <person name="Moustafa A."/>
            <person name="Platzer M."/>
            <person name="Groth M."/>
            <person name="Szafranski K."/>
            <person name="Schliwa M."/>
        </authorList>
    </citation>
    <scope>NUCLEOTIDE SEQUENCE [LARGE SCALE GENOMIC DNA]</scope>
</reference>
<evidence type="ECO:0000256" key="2">
    <source>
        <dbReference type="ARBA" id="ARBA00022737"/>
    </source>
</evidence>
<dbReference type="AlphaFoldDB" id="X6NFM4"/>
<feature type="repeat" description="WD" evidence="3">
    <location>
        <begin position="5"/>
        <end position="31"/>
    </location>
</feature>
<sequence length="145" mass="17334">NSIGNSYVICSGSYDNTIRFWDIRSNKNELHRIKGDEQEDDGIFCLKFIGLKKKKKTKNVTYDLNFVIKKSKLILILFDLIEHTERCVLSYFVEKTALNEKHNKQKKTLNEFSNILNLYPENNFNRFKSAHKYFIRENKWITFQI</sequence>